<dbReference type="Pfam" id="PF01694">
    <property type="entry name" value="Rhomboid"/>
    <property type="match status" value="1"/>
</dbReference>
<evidence type="ECO:0000256" key="8">
    <source>
        <dbReference type="SAM" id="Phobius"/>
    </source>
</evidence>
<evidence type="ECO:0000256" key="5">
    <source>
        <dbReference type="ARBA" id="ARBA00022989"/>
    </source>
</evidence>
<feature type="compositionally biased region" description="Pro residues" evidence="7">
    <location>
        <begin position="10"/>
        <end position="20"/>
    </location>
</feature>
<dbReference type="SUPFAM" id="SSF144091">
    <property type="entry name" value="Rhomboid-like"/>
    <property type="match status" value="1"/>
</dbReference>
<dbReference type="GO" id="GO:0004252">
    <property type="term" value="F:serine-type endopeptidase activity"/>
    <property type="evidence" value="ECO:0007669"/>
    <property type="project" value="InterPro"/>
</dbReference>
<dbReference type="CDD" id="cd19756">
    <property type="entry name" value="Bbox2"/>
    <property type="match status" value="1"/>
</dbReference>
<evidence type="ECO:0000259" key="9">
    <source>
        <dbReference type="Pfam" id="PF01694"/>
    </source>
</evidence>
<dbReference type="PANTHER" id="PTHR43731">
    <property type="entry name" value="RHOMBOID PROTEASE"/>
    <property type="match status" value="1"/>
</dbReference>
<keyword evidence="6 8" id="KW-0472">Membrane</keyword>
<evidence type="ECO:0000256" key="6">
    <source>
        <dbReference type="ARBA" id="ARBA00023136"/>
    </source>
</evidence>
<evidence type="ECO:0000313" key="11">
    <source>
        <dbReference type="Proteomes" id="UP000007962"/>
    </source>
</evidence>
<dbReference type="SUPFAM" id="SSF57845">
    <property type="entry name" value="B-box zinc-binding domain"/>
    <property type="match status" value="1"/>
</dbReference>
<protein>
    <submittedName>
        <fullName evidence="10">Rhomboid family protein</fullName>
    </submittedName>
</protein>
<feature type="transmembrane region" description="Helical" evidence="8">
    <location>
        <begin position="296"/>
        <end position="314"/>
    </location>
</feature>
<feature type="domain" description="Peptidase S54 rhomboid" evidence="9">
    <location>
        <begin position="147"/>
        <end position="282"/>
    </location>
</feature>
<feature type="transmembrane region" description="Helical" evidence="8">
    <location>
        <begin position="212"/>
        <end position="235"/>
    </location>
</feature>
<evidence type="ECO:0000256" key="1">
    <source>
        <dbReference type="ARBA" id="ARBA00004141"/>
    </source>
</evidence>
<organism evidence="10 11">
    <name type="scientific">Beutenbergia cavernae (strain ATCC BAA-8 / DSM 12333 / CCUG 43141 / JCM 11478 / NBRC 16432 / NCIMB 13614 / HKI 0122)</name>
    <dbReference type="NCBI Taxonomy" id="471853"/>
    <lineage>
        <taxon>Bacteria</taxon>
        <taxon>Bacillati</taxon>
        <taxon>Actinomycetota</taxon>
        <taxon>Actinomycetes</taxon>
        <taxon>Micrococcales</taxon>
        <taxon>Beutenbergiaceae</taxon>
        <taxon>Beutenbergia</taxon>
    </lineage>
</organism>
<dbReference type="HOGENOM" id="CLU_055068_2_1_11"/>
<feature type="region of interest" description="Disordered" evidence="7">
    <location>
        <begin position="1"/>
        <end position="36"/>
    </location>
</feature>
<feature type="transmembrane region" description="Helical" evidence="8">
    <location>
        <begin position="187"/>
        <end position="206"/>
    </location>
</feature>
<evidence type="ECO:0000313" key="10">
    <source>
        <dbReference type="EMBL" id="ACQ78286.1"/>
    </source>
</evidence>
<accession>C5BUR2</accession>
<keyword evidence="11" id="KW-1185">Reference proteome</keyword>
<keyword evidence="3 8" id="KW-0812">Transmembrane</keyword>
<dbReference type="GO" id="GO:0016020">
    <property type="term" value="C:membrane"/>
    <property type="evidence" value="ECO:0007669"/>
    <property type="project" value="UniProtKB-SubCell"/>
</dbReference>
<evidence type="ECO:0000256" key="2">
    <source>
        <dbReference type="ARBA" id="ARBA00009045"/>
    </source>
</evidence>
<dbReference type="AlphaFoldDB" id="C5BUR2"/>
<reference evidence="10 11" key="1">
    <citation type="journal article" date="2009" name="Stand. Genomic Sci.">
        <title>Complete genome sequence of Beutenbergia cavernae type strain (HKI 0122).</title>
        <authorList>
            <person name="Land M."/>
            <person name="Pukall R."/>
            <person name="Abt B."/>
            <person name="Goker M."/>
            <person name="Rohde M."/>
            <person name="Glavina Del Rio T."/>
            <person name="Tice H."/>
            <person name="Copeland A."/>
            <person name="Cheng J.F."/>
            <person name="Lucas S."/>
            <person name="Chen F."/>
            <person name="Nolan M."/>
            <person name="Bruce D."/>
            <person name="Goodwin L."/>
            <person name="Pitluck S."/>
            <person name="Ivanova N."/>
            <person name="Mavromatis K."/>
            <person name="Ovchinnikova G."/>
            <person name="Pati A."/>
            <person name="Chen A."/>
            <person name="Palaniappan K."/>
            <person name="Hauser L."/>
            <person name="Chang Y.J."/>
            <person name="Jefferies C.C."/>
            <person name="Saunders E."/>
            <person name="Brettin T."/>
            <person name="Detter J.C."/>
            <person name="Han C."/>
            <person name="Chain P."/>
            <person name="Bristow J."/>
            <person name="Eisen J.A."/>
            <person name="Markowitz V."/>
            <person name="Hugenholtz P."/>
            <person name="Kyrpides N.C."/>
            <person name="Klenk H.P."/>
            <person name="Lapidus A."/>
        </authorList>
    </citation>
    <scope>NUCLEOTIDE SEQUENCE [LARGE SCALE GENOMIC DNA]</scope>
    <source>
        <strain evidence="11">ATCC BAA-8 / DSM 12333 / NBRC 16432</strain>
    </source>
</reference>
<dbReference type="EMBL" id="CP001618">
    <property type="protein sequence ID" value="ACQ78286.1"/>
    <property type="molecule type" value="Genomic_DNA"/>
</dbReference>
<dbReference type="STRING" id="471853.Bcav_0020"/>
<comment type="similarity">
    <text evidence="2">Belongs to the peptidase S54 family.</text>
</comment>
<dbReference type="Gene3D" id="1.20.1540.10">
    <property type="entry name" value="Rhomboid-like"/>
    <property type="match status" value="1"/>
</dbReference>
<sequence>MSGFGGYGAAPPPGGTPPPGGYGAVPPGEQPPGQGVPSYGVSAPVCPRHPDRISYVTCQRCGRPVCPECQRPAAVGVQCVDCVREARSRTPRTRTPLGGRARAGRPVITLTIIVICAAIELLRYVAPGLYSEVYQAMAFSAAIGEVQPYRFLSAAFLHGGLLHLAFNMYALWIVGGFLEQMLGRWRYAALFLLSAIGGSVGYLLLADPLSRAWTIPVVGASGAVFGLFAAIVFVLRSTGRNASQILVLIAINVVIGFVVPGIAWQAHLGGMVTGALLAVAFVYAPPRIRSWSSPAACVAVAVLLVVASFAKYAAV</sequence>
<dbReference type="KEGG" id="bcv:Bcav_0020"/>
<evidence type="ECO:0000256" key="3">
    <source>
        <dbReference type="ARBA" id="ARBA00022692"/>
    </source>
</evidence>
<feature type="transmembrane region" description="Helical" evidence="8">
    <location>
        <begin position="242"/>
        <end position="262"/>
    </location>
</feature>
<name>C5BUR2_BEUC1</name>
<feature type="transmembrane region" description="Helical" evidence="8">
    <location>
        <begin position="107"/>
        <end position="126"/>
    </location>
</feature>
<feature type="transmembrane region" description="Helical" evidence="8">
    <location>
        <begin position="155"/>
        <end position="175"/>
    </location>
</feature>
<dbReference type="eggNOG" id="COG0705">
    <property type="taxonomic scope" value="Bacteria"/>
</dbReference>
<feature type="compositionally biased region" description="Low complexity" evidence="7">
    <location>
        <begin position="24"/>
        <end position="36"/>
    </location>
</feature>
<dbReference type="Proteomes" id="UP000007962">
    <property type="component" value="Chromosome"/>
</dbReference>
<evidence type="ECO:0000256" key="7">
    <source>
        <dbReference type="SAM" id="MobiDB-lite"/>
    </source>
</evidence>
<keyword evidence="4" id="KW-0378">Hydrolase</keyword>
<gene>
    <name evidence="10" type="ordered locus">Bcav_0020</name>
</gene>
<dbReference type="PANTHER" id="PTHR43731:SF14">
    <property type="entry name" value="PRESENILIN-ASSOCIATED RHOMBOID-LIKE PROTEIN, MITOCHONDRIAL"/>
    <property type="match status" value="1"/>
</dbReference>
<dbReference type="InterPro" id="IPR050925">
    <property type="entry name" value="Rhomboid_protease_S54"/>
</dbReference>
<dbReference type="InterPro" id="IPR022764">
    <property type="entry name" value="Peptidase_S54_rhomboid_dom"/>
</dbReference>
<keyword evidence="5 8" id="KW-1133">Transmembrane helix</keyword>
<proteinExistence type="inferred from homology"/>
<comment type="subcellular location">
    <subcellularLocation>
        <location evidence="1">Membrane</location>
        <topology evidence="1">Multi-pass membrane protein</topology>
    </subcellularLocation>
</comment>
<dbReference type="InterPro" id="IPR035952">
    <property type="entry name" value="Rhomboid-like_sf"/>
</dbReference>
<evidence type="ECO:0000256" key="4">
    <source>
        <dbReference type="ARBA" id="ARBA00022801"/>
    </source>
</evidence>